<gene>
    <name evidence="5" type="ORF">NITUZ_40533</name>
</gene>
<dbReference type="AlphaFoldDB" id="V6AV18"/>
<feature type="domain" description="SHSP" evidence="4">
    <location>
        <begin position="24"/>
        <end position="131"/>
    </location>
</feature>
<dbReference type="STRING" id="1407055.NITUZ_40533"/>
<dbReference type="InterPro" id="IPR002068">
    <property type="entry name" value="A-crystallin/Hsp20_dom"/>
</dbReference>
<sequence>MMILKINWIDDDFLHLPILQFGDDLEQKILSPLSYIREHESKWVLEFDLPLVEKKDIAVSIDSNETLVVEAKLKEVYTDSKGGRQYQFEYFKKSLPIPKNVDVEEISARFSDGRLTITMPKSFQGNPINIE</sequence>
<evidence type="ECO:0000256" key="2">
    <source>
        <dbReference type="PROSITE-ProRule" id="PRU00285"/>
    </source>
</evidence>
<reference evidence="5 6" key="1">
    <citation type="journal article" date="2013" name="PLoS ONE">
        <title>Enrichment and Genome Sequence of the Group I.1a Ammonia-Oxidizing Archaeon ?Ca. Nitrosotenuis uzonensis? Representing a Clade Globally.</title>
        <authorList>
            <person name="Lebedeva E.V."/>
            <person name="Hatzenpichler R."/>
            <person name="Pelletier E."/>
            <person name="Schuster N."/>
            <person name="Hauzmayer S."/>
            <person name="Bulaev A."/>
            <person name="Grigor'eva N.V."/>
            <person name="Galushko A."/>
            <person name="Schmid M."/>
            <person name="Palatinszky M."/>
            <person name="Le Paslier D."/>
            <person name="Daims H."/>
            <person name="Wagner M."/>
        </authorList>
    </citation>
    <scope>NUCLEOTIDE SEQUENCE [LARGE SCALE GENOMIC DNA]</scope>
    <source>
        <strain evidence="5 6">N4</strain>
    </source>
</reference>
<dbReference type="GO" id="GO:0009408">
    <property type="term" value="P:response to heat"/>
    <property type="evidence" value="ECO:0007669"/>
    <property type="project" value="InterPro"/>
</dbReference>
<evidence type="ECO:0000259" key="4">
    <source>
        <dbReference type="PROSITE" id="PS01031"/>
    </source>
</evidence>
<dbReference type="InterPro" id="IPR044587">
    <property type="entry name" value="HSP21-like"/>
</dbReference>
<comment type="caution">
    <text evidence="5">The sequence shown here is derived from an EMBL/GenBank/DDBJ whole genome shotgun (WGS) entry which is preliminary data.</text>
</comment>
<dbReference type="InterPro" id="IPR008978">
    <property type="entry name" value="HSP20-like_chaperone"/>
</dbReference>
<accession>V6AV18</accession>
<dbReference type="Pfam" id="PF00011">
    <property type="entry name" value="HSP20"/>
    <property type="match status" value="1"/>
</dbReference>
<dbReference type="EMBL" id="CBTY010000009">
    <property type="protein sequence ID" value="CDI06367.1"/>
    <property type="molecule type" value="Genomic_DNA"/>
</dbReference>
<organism evidence="5 6">
    <name type="scientific">Candidatus Nitrosotenuis uzonensis</name>
    <dbReference type="NCBI Taxonomy" id="1407055"/>
    <lineage>
        <taxon>Archaea</taxon>
        <taxon>Nitrososphaerota</taxon>
        <taxon>Candidatus Nitrosotenuis</taxon>
    </lineage>
</organism>
<evidence type="ECO:0000256" key="3">
    <source>
        <dbReference type="RuleBase" id="RU003616"/>
    </source>
</evidence>
<keyword evidence="6" id="KW-1185">Reference proteome</keyword>
<evidence type="ECO:0000256" key="1">
    <source>
        <dbReference type="ARBA" id="ARBA00023016"/>
    </source>
</evidence>
<keyword evidence="1 5" id="KW-0346">Stress response</keyword>
<evidence type="ECO:0000313" key="6">
    <source>
        <dbReference type="Proteomes" id="UP000018159"/>
    </source>
</evidence>
<dbReference type="PANTHER" id="PTHR46733">
    <property type="entry name" value="26.5 KDA HEAT SHOCK PROTEIN, MITOCHONDRIAL"/>
    <property type="match status" value="1"/>
</dbReference>
<protein>
    <submittedName>
        <fullName evidence="5">Small heat shock protein C4</fullName>
    </submittedName>
</protein>
<proteinExistence type="inferred from homology"/>
<comment type="similarity">
    <text evidence="2 3">Belongs to the small heat shock protein (HSP20) family.</text>
</comment>
<evidence type="ECO:0000313" key="5">
    <source>
        <dbReference type="EMBL" id="CDI06367.1"/>
    </source>
</evidence>
<name>V6AV18_9ARCH</name>
<dbReference type="Gene3D" id="2.60.40.790">
    <property type="match status" value="1"/>
</dbReference>
<dbReference type="SUPFAM" id="SSF49764">
    <property type="entry name" value="HSP20-like chaperones"/>
    <property type="match status" value="1"/>
</dbReference>
<dbReference type="CDD" id="cd06464">
    <property type="entry name" value="ACD_sHsps-like"/>
    <property type="match status" value="1"/>
</dbReference>
<dbReference type="PROSITE" id="PS01031">
    <property type="entry name" value="SHSP"/>
    <property type="match status" value="1"/>
</dbReference>
<dbReference type="Proteomes" id="UP000018159">
    <property type="component" value="Unassembled WGS sequence"/>
</dbReference>
<dbReference type="PANTHER" id="PTHR46733:SF4">
    <property type="entry name" value="HEAT SHOCK PROTEIN 21, CHLOROPLASTIC"/>
    <property type="match status" value="1"/>
</dbReference>